<proteinExistence type="predicted"/>
<dbReference type="RefSeq" id="WP_078701091.1">
    <property type="nucleotide sequence ID" value="NZ_LT796768.1"/>
</dbReference>
<feature type="transmembrane region" description="Helical" evidence="1">
    <location>
        <begin position="93"/>
        <end position="110"/>
    </location>
</feature>
<reference evidence="3" key="1">
    <citation type="submission" date="2017-02" db="EMBL/GenBank/DDBJ databases">
        <authorList>
            <person name="Varghese N."/>
            <person name="Submissions S."/>
        </authorList>
    </citation>
    <scope>NUCLEOTIDE SEQUENCE [LARGE SCALE GENOMIC DNA]</scope>
    <source>
        <strain evidence="3">9H-4</strain>
    </source>
</reference>
<feature type="transmembrane region" description="Helical" evidence="1">
    <location>
        <begin position="36"/>
        <end position="56"/>
    </location>
</feature>
<name>A0A1T4Z8K8_9ACTN</name>
<evidence type="ECO:0000313" key="2">
    <source>
        <dbReference type="EMBL" id="SKB10276.1"/>
    </source>
</evidence>
<keyword evidence="1" id="KW-1133">Transmembrane helix</keyword>
<dbReference type="STRING" id="1736691.SAMN06295964_3224"/>
<dbReference type="OrthoDB" id="3828660at2"/>
<keyword evidence="3" id="KW-1185">Reference proteome</keyword>
<keyword evidence="1" id="KW-0472">Membrane</keyword>
<gene>
    <name evidence="2" type="ORF">SAMN06295964_3224</name>
</gene>
<keyword evidence="1" id="KW-0812">Transmembrane</keyword>
<feature type="transmembrane region" description="Helical" evidence="1">
    <location>
        <begin position="68"/>
        <end position="87"/>
    </location>
</feature>
<dbReference type="EMBL" id="LT796768">
    <property type="protein sequence ID" value="SKB10276.1"/>
    <property type="molecule type" value="Genomic_DNA"/>
</dbReference>
<organism evidence="2 3">
    <name type="scientific">Aeromicrobium choanae</name>
    <dbReference type="NCBI Taxonomy" id="1736691"/>
    <lineage>
        <taxon>Bacteria</taxon>
        <taxon>Bacillati</taxon>
        <taxon>Actinomycetota</taxon>
        <taxon>Actinomycetes</taxon>
        <taxon>Propionibacteriales</taxon>
        <taxon>Nocardioidaceae</taxon>
        <taxon>Aeromicrobium</taxon>
    </lineage>
</organism>
<evidence type="ECO:0000256" key="1">
    <source>
        <dbReference type="SAM" id="Phobius"/>
    </source>
</evidence>
<accession>A0A1T4Z8K8</accession>
<evidence type="ECO:0008006" key="4">
    <source>
        <dbReference type="Google" id="ProtNLM"/>
    </source>
</evidence>
<protein>
    <recommendedName>
        <fullName evidence="4">Integral membrane protein</fullName>
    </recommendedName>
</protein>
<dbReference type="AlphaFoldDB" id="A0A1T4Z8K8"/>
<evidence type="ECO:0000313" key="3">
    <source>
        <dbReference type="Proteomes" id="UP000191040"/>
    </source>
</evidence>
<sequence length="120" mass="12933">MPDALVYLTSAAALAAAVFAGWHTARSYRFSNPLFYAVAVVEVLLVVCLVWGIVAVTGTDRDVEKALYVSYLLTTVLIPPASVLWGIGDKTRWGTGVVAVALFTVSVMLIRTHQIWVGHG</sequence>
<dbReference type="Proteomes" id="UP000191040">
    <property type="component" value="Chromosome I"/>
</dbReference>